<dbReference type="PROSITE" id="PS51000">
    <property type="entry name" value="HTH_DEOR_2"/>
    <property type="match status" value="1"/>
</dbReference>
<dbReference type="SUPFAM" id="SSF46785">
    <property type="entry name" value="Winged helix' DNA-binding domain"/>
    <property type="match status" value="1"/>
</dbReference>
<dbReference type="Pfam" id="PF00455">
    <property type="entry name" value="DeoRC"/>
    <property type="match status" value="1"/>
</dbReference>
<dbReference type="InterPro" id="IPR014036">
    <property type="entry name" value="DeoR-like_C"/>
</dbReference>
<keyword evidence="6" id="KW-1185">Reference proteome</keyword>
<keyword evidence="2" id="KW-0805">Transcription regulation</keyword>
<proteinExistence type="predicted"/>
<evidence type="ECO:0000259" key="4">
    <source>
        <dbReference type="PROSITE" id="PS51000"/>
    </source>
</evidence>
<evidence type="ECO:0000313" key="5">
    <source>
        <dbReference type="EMBL" id="PSH57016.1"/>
    </source>
</evidence>
<dbReference type="EMBL" id="PGGN01000003">
    <property type="protein sequence ID" value="PSH57016.1"/>
    <property type="molecule type" value="Genomic_DNA"/>
</dbReference>
<dbReference type="InterPro" id="IPR050313">
    <property type="entry name" value="Carb_Metab_HTH_regulators"/>
</dbReference>
<dbReference type="GO" id="GO:0003700">
    <property type="term" value="F:DNA-binding transcription factor activity"/>
    <property type="evidence" value="ECO:0007669"/>
    <property type="project" value="InterPro"/>
</dbReference>
<evidence type="ECO:0000313" key="6">
    <source>
        <dbReference type="Proteomes" id="UP000241158"/>
    </source>
</evidence>
<dbReference type="PANTHER" id="PTHR30363:SF4">
    <property type="entry name" value="GLYCEROL-3-PHOSPHATE REGULON REPRESSOR"/>
    <property type="match status" value="1"/>
</dbReference>
<dbReference type="Pfam" id="PF08220">
    <property type="entry name" value="HTH_DeoR"/>
    <property type="match status" value="1"/>
</dbReference>
<sequence length="258" mass="27694">MKKDLSPDERKEIILKQIGDSGRVLANVAAAQFGVSEDSIRRDLRELADLGLVKRFHGGATRMSSGRRNFQQRADEKMPERKLLATAAASRIPDKSTMLLDSSTTVLEFVRAMPNGLEVSIMTGTPEIASAALDRDNGEVILIGGTLNPSTRSTVGASALAVIQSSRFDVCVLGACAIDADLVLRAESYDDAYLKTAMGAACTEIIVLATSDKLFKQANFAIGPVSMITTLFTDDGADESIVQRIRDEGVEVVVVERA</sequence>
<reference evidence="6" key="1">
    <citation type="submission" date="2017-11" db="EMBL/GenBank/DDBJ databases">
        <authorList>
            <person name="Kuznetsova I."/>
            <person name="Sazanova A."/>
            <person name="Chirak E."/>
            <person name="Safronova V."/>
            <person name="Willems A."/>
        </authorList>
    </citation>
    <scope>NUCLEOTIDE SEQUENCE [LARGE SCALE GENOMIC DNA]</scope>
    <source>
        <strain evidence="6">PEPV15</strain>
    </source>
</reference>
<dbReference type="SMART" id="SM00420">
    <property type="entry name" value="HTH_DEOR"/>
    <property type="match status" value="1"/>
</dbReference>
<dbReference type="InterPro" id="IPR036390">
    <property type="entry name" value="WH_DNA-bd_sf"/>
</dbReference>
<evidence type="ECO:0000256" key="3">
    <source>
        <dbReference type="ARBA" id="ARBA00023163"/>
    </source>
</evidence>
<dbReference type="Proteomes" id="UP000241158">
    <property type="component" value="Unassembled WGS sequence"/>
</dbReference>
<dbReference type="AlphaFoldDB" id="A0A2P7AS11"/>
<organism evidence="5 6">
    <name type="scientific">Phyllobacterium endophyticum</name>
    <dbReference type="NCBI Taxonomy" id="1149773"/>
    <lineage>
        <taxon>Bacteria</taxon>
        <taxon>Pseudomonadati</taxon>
        <taxon>Pseudomonadota</taxon>
        <taxon>Alphaproteobacteria</taxon>
        <taxon>Hyphomicrobiales</taxon>
        <taxon>Phyllobacteriaceae</taxon>
        <taxon>Phyllobacterium</taxon>
    </lineage>
</organism>
<keyword evidence="1" id="KW-0678">Repressor</keyword>
<evidence type="ECO:0000256" key="2">
    <source>
        <dbReference type="ARBA" id="ARBA00023015"/>
    </source>
</evidence>
<dbReference type="OrthoDB" id="9814815at2"/>
<dbReference type="SMART" id="SM01134">
    <property type="entry name" value="DeoRC"/>
    <property type="match status" value="1"/>
</dbReference>
<dbReference type="PRINTS" id="PR00037">
    <property type="entry name" value="HTHLACR"/>
</dbReference>
<dbReference type="SUPFAM" id="SSF100950">
    <property type="entry name" value="NagB/RpiA/CoA transferase-like"/>
    <property type="match status" value="1"/>
</dbReference>
<dbReference type="RefSeq" id="WP_106717782.1">
    <property type="nucleotide sequence ID" value="NZ_JACHXT010000003.1"/>
</dbReference>
<accession>A0A2P7AS11</accession>
<evidence type="ECO:0000256" key="1">
    <source>
        <dbReference type="ARBA" id="ARBA00022491"/>
    </source>
</evidence>
<gene>
    <name evidence="5" type="ORF">CU100_17195</name>
</gene>
<keyword evidence="3" id="KW-0804">Transcription</keyword>
<dbReference type="InterPro" id="IPR036388">
    <property type="entry name" value="WH-like_DNA-bd_sf"/>
</dbReference>
<dbReference type="InterPro" id="IPR037171">
    <property type="entry name" value="NagB/RpiA_transferase-like"/>
</dbReference>
<dbReference type="PANTHER" id="PTHR30363">
    <property type="entry name" value="HTH-TYPE TRANSCRIPTIONAL REGULATOR SRLR-RELATED"/>
    <property type="match status" value="1"/>
</dbReference>
<dbReference type="Gene3D" id="1.10.10.10">
    <property type="entry name" value="Winged helix-like DNA-binding domain superfamily/Winged helix DNA-binding domain"/>
    <property type="match status" value="1"/>
</dbReference>
<dbReference type="InterPro" id="IPR001034">
    <property type="entry name" value="DeoR_HTH"/>
</dbReference>
<name>A0A2P7AS11_9HYPH</name>
<protein>
    <submittedName>
        <fullName evidence="5">DeoR/GlpR transcriptional regulator</fullName>
    </submittedName>
</protein>
<feature type="domain" description="HTH deoR-type" evidence="4">
    <location>
        <begin position="7"/>
        <end position="62"/>
    </location>
</feature>
<comment type="caution">
    <text evidence="5">The sequence shown here is derived from an EMBL/GenBank/DDBJ whole genome shotgun (WGS) entry which is preliminary data.</text>
</comment>